<proteinExistence type="predicted"/>
<evidence type="ECO:0000259" key="8">
    <source>
        <dbReference type="PROSITE" id="PS50893"/>
    </source>
</evidence>
<name>A0ABQ0C5H9_9PROT</name>
<sequence length="363" mass="40241">MKIEVVDAVKRFGAFTALDGLNLTIAPGEMVALLGPSGCGKTTLLRVIAGLEYLDSGQLLLEGADATRAPVQERRVGFVFQHYALFGHMTLFENVAFGLRLKPRRERPNETTIRKRVMELLAMVQLEGLASRYPAQLSGGQRQRIAFARALAPEPKMLLLDEPFGALDARVRHDLRQWLRQMHALVPVTTLFVTHDQSEAVDVAERVVVMRQGGVEQSGTMEELQGNPASPFVADFMGGVNLFQGRVENGWTRIGDVVVEVAPPGKSCVESMPTVVCVRSHEWQIRRVPDGYRAWSTVVRHVRPQGSIVRLGLESLEGAGRFEVEMTREQYDPYGFESGETVFVRPKRVKIFADPPHDVAAAA</sequence>
<keyword evidence="5" id="KW-1278">Translocase</keyword>
<keyword evidence="4 9" id="KW-0067">ATP-binding</keyword>
<dbReference type="SUPFAM" id="SSF52540">
    <property type="entry name" value="P-loop containing nucleoside triphosphate hydrolases"/>
    <property type="match status" value="1"/>
</dbReference>
<dbReference type="RefSeq" id="WP_420903861.1">
    <property type="nucleotide sequence ID" value="NZ_BAAFGK010000002.1"/>
</dbReference>
<dbReference type="InterPro" id="IPR008995">
    <property type="entry name" value="Mo/tungstate-bd_C_term_dom"/>
</dbReference>
<organism evidence="9 10">
    <name type="scientific">Candidatus Magnetaquiglobus chichijimensis</name>
    <dbReference type="NCBI Taxonomy" id="3141448"/>
    <lineage>
        <taxon>Bacteria</taxon>
        <taxon>Pseudomonadati</taxon>
        <taxon>Pseudomonadota</taxon>
        <taxon>Magnetococcia</taxon>
        <taxon>Magnetococcales</taxon>
        <taxon>Candidatus Magnetaquicoccaceae</taxon>
        <taxon>Candidatus Magnetaquiglobus</taxon>
    </lineage>
</organism>
<gene>
    <name evidence="9" type="primary">cysA</name>
    <name evidence="9" type="ORF">SIID45300_00450</name>
</gene>
<dbReference type="PANTHER" id="PTHR42781:SF4">
    <property type="entry name" value="SPERMIDINE_PUTRESCINE IMPORT ATP-BINDING PROTEIN POTA"/>
    <property type="match status" value="1"/>
</dbReference>
<dbReference type="InterPro" id="IPR050093">
    <property type="entry name" value="ABC_SmlMolc_Importer"/>
</dbReference>
<dbReference type="SUPFAM" id="SSF50331">
    <property type="entry name" value="MOP-like"/>
    <property type="match status" value="1"/>
</dbReference>
<dbReference type="PROSITE" id="PS00211">
    <property type="entry name" value="ABC_TRANSPORTER_1"/>
    <property type="match status" value="1"/>
</dbReference>
<dbReference type="Proteomes" id="UP001628193">
    <property type="component" value="Unassembled WGS sequence"/>
</dbReference>
<comment type="caution">
    <text evidence="9">The sequence shown here is derived from an EMBL/GenBank/DDBJ whole genome shotgun (WGS) entry which is preliminary data.</text>
</comment>
<dbReference type="InterPro" id="IPR003439">
    <property type="entry name" value="ABC_transporter-like_ATP-bd"/>
</dbReference>
<keyword evidence="10" id="KW-1185">Reference proteome</keyword>
<keyword evidence="1" id="KW-0813">Transport</keyword>
<evidence type="ECO:0000256" key="6">
    <source>
        <dbReference type="ARBA" id="ARBA00023032"/>
    </source>
</evidence>
<reference evidence="9 10" key="1">
    <citation type="submission" date="2024-05" db="EMBL/GenBank/DDBJ databases">
        <authorList>
            <consortium name="Candidatus Magnetaquicoccaceae bacterium FCR-1 genome sequencing consortium"/>
            <person name="Shimoshige H."/>
            <person name="Shimamura S."/>
            <person name="Taoka A."/>
            <person name="Kobayashi H."/>
            <person name="Maekawa T."/>
        </authorList>
    </citation>
    <scope>NUCLEOTIDE SEQUENCE [LARGE SCALE GENOMIC DNA]</scope>
    <source>
        <strain evidence="9 10">FCR-1</strain>
    </source>
</reference>
<evidence type="ECO:0000256" key="1">
    <source>
        <dbReference type="ARBA" id="ARBA00022448"/>
    </source>
</evidence>
<evidence type="ECO:0000313" key="10">
    <source>
        <dbReference type="Proteomes" id="UP001628193"/>
    </source>
</evidence>
<evidence type="ECO:0000256" key="3">
    <source>
        <dbReference type="ARBA" id="ARBA00022741"/>
    </source>
</evidence>
<keyword evidence="7" id="KW-0472">Membrane</keyword>
<keyword evidence="2" id="KW-1003">Cell membrane</keyword>
<dbReference type="Pfam" id="PF12857">
    <property type="entry name" value="TOBE_3"/>
    <property type="match status" value="1"/>
</dbReference>
<reference evidence="9 10" key="2">
    <citation type="submission" date="2024-09" db="EMBL/GenBank/DDBJ databases">
        <title>Draft genome sequence of Candidatus Magnetaquicoccaceae bacterium FCR-1.</title>
        <authorList>
            <person name="Shimoshige H."/>
            <person name="Shimamura S."/>
            <person name="Taoka A."/>
            <person name="Kobayashi H."/>
            <person name="Maekawa T."/>
        </authorList>
    </citation>
    <scope>NUCLEOTIDE SEQUENCE [LARGE SCALE GENOMIC DNA]</scope>
    <source>
        <strain evidence="9 10">FCR-1</strain>
    </source>
</reference>
<protein>
    <submittedName>
        <fullName evidence="9">Sulfate/thiosulfate transport system ATP-binding</fullName>
    </submittedName>
</protein>
<evidence type="ECO:0000256" key="7">
    <source>
        <dbReference type="ARBA" id="ARBA00023136"/>
    </source>
</evidence>
<keyword evidence="6" id="KW-0764">Sulfate transport</keyword>
<dbReference type="InterPro" id="IPR017871">
    <property type="entry name" value="ABC_transporter-like_CS"/>
</dbReference>
<evidence type="ECO:0000256" key="5">
    <source>
        <dbReference type="ARBA" id="ARBA00022967"/>
    </source>
</evidence>
<evidence type="ECO:0000256" key="4">
    <source>
        <dbReference type="ARBA" id="ARBA00022840"/>
    </source>
</evidence>
<dbReference type="NCBIfam" id="TIGR00968">
    <property type="entry name" value="3a0106s01"/>
    <property type="match status" value="1"/>
</dbReference>
<dbReference type="InterPro" id="IPR024765">
    <property type="entry name" value="TOBE-like"/>
</dbReference>
<dbReference type="PANTHER" id="PTHR42781">
    <property type="entry name" value="SPERMIDINE/PUTRESCINE IMPORT ATP-BINDING PROTEIN POTA"/>
    <property type="match status" value="1"/>
</dbReference>
<evidence type="ECO:0000256" key="2">
    <source>
        <dbReference type="ARBA" id="ARBA00022475"/>
    </source>
</evidence>
<dbReference type="GO" id="GO:0005524">
    <property type="term" value="F:ATP binding"/>
    <property type="evidence" value="ECO:0007669"/>
    <property type="project" value="UniProtKB-KW"/>
</dbReference>
<dbReference type="InterPro" id="IPR005666">
    <property type="entry name" value="Sulph_transpt1"/>
</dbReference>
<accession>A0ABQ0C5H9</accession>
<evidence type="ECO:0000313" key="9">
    <source>
        <dbReference type="EMBL" id="GAB0056145.1"/>
    </source>
</evidence>
<dbReference type="InterPro" id="IPR003593">
    <property type="entry name" value="AAA+_ATPase"/>
</dbReference>
<dbReference type="PROSITE" id="PS50893">
    <property type="entry name" value="ABC_TRANSPORTER_2"/>
    <property type="match status" value="1"/>
</dbReference>
<dbReference type="Gene3D" id="3.40.50.300">
    <property type="entry name" value="P-loop containing nucleotide triphosphate hydrolases"/>
    <property type="match status" value="1"/>
</dbReference>
<keyword evidence="3" id="KW-0547">Nucleotide-binding</keyword>
<dbReference type="Pfam" id="PF00005">
    <property type="entry name" value="ABC_tran"/>
    <property type="match status" value="1"/>
</dbReference>
<feature type="domain" description="ABC transporter" evidence="8">
    <location>
        <begin position="3"/>
        <end position="237"/>
    </location>
</feature>
<dbReference type="EMBL" id="BAAFGK010000002">
    <property type="protein sequence ID" value="GAB0056145.1"/>
    <property type="molecule type" value="Genomic_DNA"/>
</dbReference>
<dbReference type="SMART" id="SM00382">
    <property type="entry name" value="AAA"/>
    <property type="match status" value="1"/>
</dbReference>
<dbReference type="InterPro" id="IPR027417">
    <property type="entry name" value="P-loop_NTPase"/>
</dbReference>